<keyword evidence="9 14" id="KW-1208">Phospholipid metabolism</keyword>
<feature type="domain" description="Glycerol-3-phosphate dehydrogenase NAD-dependent C-terminal" evidence="20">
    <location>
        <begin position="189"/>
        <end position="329"/>
    </location>
</feature>
<dbReference type="GO" id="GO:0047952">
    <property type="term" value="F:glycerol-3-phosphate dehydrogenase [NAD(P)+] activity"/>
    <property type="evidence" value="ECO:0007669"/>
    <property type="project" value="UniProtKB-UniRule"/>
</dbReference>
<keyword evidence="8 14" id="KW-0594">Phospholipid biosynthesis</keyword>
<evidence type="ECO:0000256" key="16">
    <source>
        <dbReference type="PIRSR" id="PIRSR000114-2"/>
    </source>
</evidence>
<evidence type="ECO:0000256" key="8">
    <source>
        <dbReference type="ARBA" id="ARBA00023209"/>
    </source>
</evidence>
<feature type="domain" description="Glycerol-3-phosphate dehydrogenase NAD-dependent N-terminal" evidence="19">
    <location>
        <begin position="14"/>
        <end position="168"/>
    </location>
</feature>
<feature type="binding site" evidence="14">
    <location>
        <position position="149"/>
    </location>
    <ligand>
        <name>NADPH</name>
        <dbReference type="ChEBI" id="CHEBI:57783"/>
    </ligand>
</feature>
<dbReference type="SUPFAM" id="SSF51735">
    <property type="entry name" value="NAD(P)-binding Rossmann-fold domains"/>
    <property type="match status" value="1"/>
</dbReference>
<dbReference type="GO" id="GO:0008654">
    <property type="term" value="P:phospholipid biosynthetic process"/>
    <property type="evidence" value="ECO:0007669"/>
    <property type="project" value="UniProtKB-KW"/>
</dbReference>
<dbReference type="Gene3D" id="1.10.1040.10">
    <property type="entry name" value="N-(1-d-carboxylethyl)-l-norvaline Dehydrogenase, domain 2"/>
    <property type="match status" value="1"/>
</dbReference>
<dbReference type="Pfam" id="PF07479">
    <property type="entry name" value="NAD_Gly3P_dh_C"/>
    <property type="match status" value="1"/>
</dbReference>
<dbReference type="SUPFAM" id="SSF48179">
    <property type="entry name" value="6-phosphogluconate dehydrogenase C-terminal domain-like"/>
    <property type="match status" value="1"/>
</dbReference>
<dbReference type="AlphaFoldDB" id="A0A8J3A7Z2"/>
<feature type="binding site" evidence="14">
    <location>
        <position position="145"/>
    </location>
    <ligand>
        <name>sn-glycerol 3-phosphate</name>
        <dbReference type="ChEBI" id="CHEBI:57597"/>
    </ligand>
</feature>
<dbReference type="FunFam" id="1.10.1040.10:FF:000001">
    <property type="entry name" value="Glycerol-3-phosphate dehydrogenase [NAD(P)+]"/>
    <property type="match status" value="1"/>
</dbReference>
<feature type="binding site" evidence="14">
    <location>
        <position position="264"/>
    </location>
    <ligand>
        <name>NADPH</name>
        <dbReference type="ChEBI" id="CHEBI:57783"/>
    </ligand>
</feature>
<keyword evidence="2 14" id="KW-0444">Lipid biosynthesis</keyword>
<evidence type="ECO:0000256" key="17">
    <source>
        <dbReference type="PIRSR" id="PIRSR000114-3"/>
    </source>
</evidence>
<keyword evidence="5 14" id="KW-0560">Oxidoreductase</keyword>
<dbReference type="InterPro" id="IPR036291">
    <property type="entry name" value="NAD(P)-bd_dom_sf"/>
</dbReference>
<evidence type="ECO:0000313" key="23">
    <source>
        <dbReference type="Proteomes" id="UP000621856"/>
    </source>
</evidence>
<feature type="binding site" evidence="14">
    <location>
        <position position="117"/>
    </location>
    <ligand>
        <name>sn-glycerol 3-phosphate</name>
        <dbReference type="ChEBI" id="CHEBI:57597"/>
    </ligand>
</feature>
<dbReference type="PANTHER" id="PTHR11728">
    <property type="entry name" value="GLYCEROL-3-PHOSPHATE DEHYDROGENASE"/>
    <property type="match status" value="1"/>
</dbReference>
<evidence type="ECO:0000256" key="15">
    <source>
        <dbReference type="PIRSR" id="PIRSR000114-1"/>
    </source>
</evidence>
<evidence type="ECO:0000256" key="5">
    <source>
        <dbReference type="ARBA" id="ARBA00023002"/>
    </source>
</evidence>
<dbReference type="EC" id="1.1.1.94" evidence="11 14"/>
<evidence type="ECO:0000256" key="12">
    <source>
        <dbReference type="ARBA" id="ARBA00069372"/>
    </source>
</evidence>
<keyword evidence="24" id="KW-1185">Reference proteome</keyword>
<dbReference type="EMBL" id="VCJR02000002">
    <property type="protein sequence ID" value="NHK28202.1"/>
    <property type="molecule type" value="Genomic_DNA"/>
</dbReference>
<feature type="binding site" evidence="14">
    <location>
        <position position="265"/>
    </location>
    <ligand>
        <name>sn-glycerol 3-phosphate</name>
        <dbReference type="ChEBI" id="CHEBI:57597"/>
    </ligand>
</feature>
<dbReference type="NCBIfam" id="NF000940">
    <property type="entry name" value="PRK00094.1-2"/>
    <property type="match status" value="1"/>
</dbReference>
<sequence length="344" mass="35367">MSDTTGNTSPYQNILVAGGGSWGTALATLTARAGMATTLWARNADVVAAINEQHDNTVYLPGIPLPETLTATTDLPTALEATDAIIFVIPAQYARENLAEMRRITGGKPLPVALCCKGIERGTGALMTEVIAEAWPEAIPAILSGPSFAADVAKGLPTAVTLACADQSSGERWAQTIKAPHFRPYLTADMIGAELGGAVKNVLAIACGVVEGKGLGESARAALMARGFAEFQRLGVALGADAQTMAGLSGLGDLILTCSSRQSRNMSLGYEIGQGRTAQEIIAERQTVSEGAASAGPLMKLAGEAGVDMPICAAVAELVEGRIGVDQAILGLLARPLKKEGAPD</sequence>
<evidence type="ECO:0000256" key="6">
    <source>
        <dbReference type="ARBA" id="ARBA00023027"/>
    </source>
</evidence>
<keyword evidence="7 14" id="KW-0443">Lipid metabolism</keyword>
<dbReference type="Gene3D" id="3.40.50.720">
    <property type="entry name" value="NAD(P)-binding Rossmann-like Domain"/>
    <property type="match status" value="1"/>
</dbReference>
<feature type="binding site" evidence="14">
    <location>
        <position position="264"/>
    </location>
    <ligand>
        <name>sn-glycerol 3-phosphate</name>
        <dbReference type="ChEBI" id="CHEBI:57597"/>
    </ligand>
</feature>
<feature type="active site" description="Proton acceptor" evidence="14 15">
    <location>
        <position position="200"/>
    </location>
</feature>
<dbReference type="InterPro" id="IPR011128">
    <property type="entry name" value="G3P_DH_NAD-dep_N"/>
</dbReference>
<dbReference type="GO" id="GO:0046167">
    <property type="term" value="P:glycerol-3-phosphate biosynthetic process"/>
    <property type="evidence" value="ECO:0007669"/>
    <property type="project" value="UniProtKB-UniRule"/>
</dbReference>
<evidence type="ECO:0000256" key="10">
    <source>
        <dbReference type="ARBA" id="ARBA00052716"/>
    </source>
</evidence>
<dbReference type="GO" id="GO:0051287">
    <property type="term" value="F:NAD binding"/>
    <property type="evidence" value="ECO:0007669"/>
    <property type="project" value="InterPro"/>
</dbReference>
<evidence type="ECO:0000256" key="7">
    <source>
        <dbReference type="ARBA" id="ARBA00023098"/>
    </source>
</evidence>
<comment type="subcellular location">
    <subcellularLocation>
        <location evidence="14">Cytoplasm</location>
    </subcellularLocation>
</comment>
<dbReference type="Proteomes" id="UP000818603">
    <property type="component" value="Unassembled WGS sequence"/>
</dbReference>
<reference evidence="21" key="1">
    <citation type="journal article" date="2014" name="Int. J. Syst. Evol. Microbiol.">
        <title>Complete genome sequence of Corynebacterium casei LMG S-19264T (=DSM 44701T), isolated from a smear-ripened cheese.</title>
        <authorList>
            <consortium name="US DOE Joint Genome Institute (JGI-PGF)"/>
            <person name="Walter F."/>
            <person name="Albersmeier A."/>
            <person name="Kalinowski J."/>
            <person name="Ruckert C."/>
        </authorList>
    </citation>
    <scope>NUCLEOTIDE SEQUENCE</scope>
    <source>
        <strain evidence="21">CGMCC 1.14984</strain>
    </source>
</reference>
<comment type="caution">
    <text evidence="21">The sequence shown here is derived from an EMBL/GenBank/DDBJ whole genome shotgun (WGS) entry which is preliminary data.</text>
</comment>
<keyword evidence="3 14" id="KW-0547">Nucleotide-binding</keyword>
<dbReference type="InterPro" id="IPR006109">
    <property type="entry name" value="G3P_DH_NAD-dep_C"/>
</dbReference>
<evidence type="ECO:0000313" key="24">
    <source>
        <dbReference type="Proteomes" id="UP000818603"/>
    </source>
</evidence>
<feature type="binding site" evidence="14">
    <location>
        <position position="200"/>
    </location>
    <ligand>
        <name>sn-glycerol 3-phosphate</name>
        <dbReference type="ChEBI" id="CHEBI:57597"/>
    </ligand>
</feature>
<keyword evidence="4 14" id="KW-0521">NADP</keyword>
<evidence type="ECO:0000256" key="9">
    <source>
        <dbReference type="ARBA" id="ARBA00023264"/>
    </source>
</evidence>
<dbReference type="PROSITE" id="PS00957">
    <property type="entry name" value="NAD_G3PDH"/>
    <property type="match status" value="1"/>
</dbReference>
<gene>
    <name evidence="14 21" type="primary">gpsA</name>
    <name evidence="22" type="ORF">FF098_009830</name>
    <name evidence="21" type="ORF">GCM10011355_19790</name>
</gene>
<evidence type="ECO:0000313" key="22">
    <source>
        <dbReference type="EMBL" id="NHK28202.1"/>
    </source>
</evidence>
<comment type="function">
    <text evidence="14">Catalyzes the reduction of the glycolytic intermediate dihydroxyacetone phosphate (DHAP) to sn-glycerol 3-phosphate (G3P), the key precursor for phospholipid synthesis.</text>
</comment>
<feature type="binding site" evidence="14">
    <location>
        <position position="59"/>
    </location>
    <ligand>
        <name>NADPH</name>
        <dbReference type="ChEBI" id="CHEBI:57783"/>
    </ligand>
</feature>
<feature type="binding site" evidence="17">
    <location>
        <position position="149"/>
    </location>
    <ligand>
        <name>NAD(+)</name>
        <dbReference type="ChEBI" id="CHEBI:57540"/>
    </ligand>
</feature>
<feature type="binding site" evidence="17">
    <location>
        <begin position="18"/>
        <end position="23"/>
    </location>
    <ligand>
        <name>NAD(+)</name>
        <dbReference type="ChEBI" id="CHEBI:57540"/>
    </ligand>
</feature>
<dbReference type="Proteomes" id="UP000621856">
    <property type="component" value="Unassembled WGS sequence"/>
</dbReference>
<dbReference type="UniPathway" id="UPA00940"/>
<evidence type="ECO:0000256" key="2">
    <source>
        <dbReference type="ARBA" id="ARBA00022516"/>
    </source>
</evidence>
<comment type="catalytic activity">
    <reaction evidence="10">
        <text>sn-glycerol 3-phosphate + NADP(+) = dihydroxyacetone phosphate + NADPH + H(+)</text>
        <dbReference type="Rhea" id="RHEA:11096"/>
        <dbReference type="ChEBI" id="CHEBI:15378"/>
        <dbReference type="ChEBI" id="CHEBI:57597"/>
        <dbReference type="ChEBI" id="CHEBI:57642"/>
        <dbReference type="ChEBI" id="CHEBI:57783"/>
        <dbReference type="ChEBI" id="CHEBI:58349"/>
        <dbReference type="EC" id="1.1.1.94"/>
    </reaction>
    <physiologicalReaction direction="right-to-left" evidence="10">
        <dbReference type="Rhea" id="RHEA:11098"/>
    </physiologicalReaction>
</comment>
<feature type="binding site" evidence="14">
    <location>
        <position position="42"/>
    </location>
    <ligand>
        <name>NADPH</name>
        <dbReference type="ChEBI" id="CHEBI:57783"/>
    </ligand>
</feature>
<accession>A0A8J3A7Z2</accession>
<dbReference type="NCBIfam" id="NF000942">
    <property type="entry name" value="PRK00094.1-4"/>
    <property type="match status" value="1"/>
</dbReference>
<comment type="caution">
    <text evidence="14">Lacks conserved residue(s) required for the propagation of feature annotation.</text>
</comment>
<reference evidence="22 24" key="2">
    <citation type="submission" date="2020-02" db="EMBL/GenBank/DDBJ databases">
        <title>Genome sequence of Parvularcula flava strain NH6-79.</title>
        <authorList>
            <person name="Abdul Karim M.H."/>
            <person name="Lam M.Q."/>
            <person name="Chen S.J."/>
            <person name="Yahya A."/>
            <person name="Shahir S."/>
            <person name="Shamsir M.S."/>
            <person name="Chong C.S."/>
        </authorList>
    </citation>
    <scope>NUCLEOTIDE SEQUENCE [LARGE SCALE GENOMIC DNA]</scope>
    <source>
        <strain evidence="22 24">NH6-79</strain>
    </source>
</reference>
<evidence type="ECO:0000256" key="4">
    <source>
        <dbReference type="ARBA" id="ARBA00022857"/>
    </source>
</evidence>
<dbReference type="PIRSF" id="PIRSF000114">
    <property type="entry name" value="Glycerol-3-P_dh"/>
    <property type="match status" value="1"/>
</dbReference>
<dbReference type="GO" id="GO:0005975">
    <property type="term" value="P:carbohydrate metabolic process"/>
    <property type="evidence" value="ECO:0007669"/>
    <property type="project" value="InterPro"/>
</dbReference>
<keyword evidence="14" id="KW-0963">Cytoplasm</keyword>
<dbReference type="FunFam" id="3.40.50.720:FF:000019">
    <property type="entry name" value="Glycerol-3-phosphate dehydrogenase [NAD(P)+]"/>
    <property type="match status" value="1"/>
</dbReference>
<comment type="similarity">
    <text evidence="1 14 18">Belongs to the NAD-dependent glycerol-3-phosphate dehydrogenase family.</text>
</comment>
<dbReference type="InterPro" id="IPR008927">
    <property type="entry name" value="6-PGluconate_DH-like_C_sf"/>
</dbReference>
<evidence type="ECO:0000256" key="3">
    <source>
        <dbReference type="ARBA" id="ARBA00022741"/>
    </source>
</evidence>
<dbReference type="GO" id="GO:0005829">
    <property type="term" value="C:cytosol"/>
    <property type="evidence" value="ECO:0007669"/>
    <property type="project" value="TreeGrafter"/>
</dbReference>
<dbReference type="InterPro" id="IPR013328">
    <property type="entry name" value="6PGD_dom2"/>
</dbReference>
<dbReference type="Pfam" id="PF01210">
    <property type="entry name" value="NAD_Gly3P_dh_N"/>
    <property type="match status" value="1"/>
</dbReference>
<dbReference type="PANTHER" id="PTHR11728:SF1">
    <property type="entry name" value="GLYCEROL-3-PHOSPHATE DEHYDROGENASE [NAD(+)] 2, CHLOROPLASTIC"/>
    <property type="match status" value="1"/>
</dbReference>
<dbReference type="HAMAP" id="MF_00394">
    <property type="entry name" value="NAD_Glyc3P_dehydrog"/>
    <property type="match status" value="1"/>
</dbReference>
<evidence type="ECO:0000256" key="1">
    <source>
        <dbReference type="ARBA" id="ARBA00011009"/>
    </source>
</evidence>
<evidence type="ECO:0000256" key="14">
    <source>
        <dbReference type="HAMAP-Rule" id="MF_00394"/>
    </source>
</evidence>
<reference evidence="21" key="3">
    <citation type="submission" date="2020-09" db="EMBL/GenBank/DDBJ databases">
        <authorList>
            <person name="Sun Q."/>
            <person name="Zhou Y."/>
        </authorList>
    </citation>
    <scope>NUCLEOTIDE SEQUENCE</scope>
    <source>
        <strain evidence="21">CGMCC 1.14984</strain>
    </source>
</reference>
<organism evidence="21 23">
    <name type="scientific">Aquisalinus luteolus</name>
    <dbReference type="NCBI Taxonomy" id="1566827"/>
    <lineage>
        <taxon>Bacteria</taxon>
        <taxon>Pseudomonadati</taxon>
        <taxon>Pseudomonadota</taxon>
        <taxon>Alphaproteobacteria</taxon>
        <taxon>Parvularculales</taxon>
        <taxon>Parvularculaceae</taxon>
        <taxon>Aquisalinus</taxon>
    </lineage>
</organism>
<evidence type="ECO:0000256" key="18">
    <source>
        <dbReference type="RuleBase" id="RU000437"/>
    </source>
</evidence>
<evidence type="ECO:0000256" key="13">
    <source>
        <dbReference type="ARBA" id="ARBA00080511"/>
    </source>
</evidence>
<dbReference type="RefSeq" id="WP_155140007.1">
    <property type="nucleotide sequence ID" value="NZ_BMGZ01000002.1"/>
</dbReference>
<dbReference type="InterPro" id="IPR006168">
    <property type="entry name" value="G3P_DH_NAD-dep"/>
</dbReference>
<feature type="binding site" evidence="17">
    <location>
        <position position="264"/>
    </location>
    <ligand>
        <name>NAD(+)</name>
        <dbReference type="ChEBI" id="CHEBI:57540"/>
    </ligand>
</feature>
<feature type="binding site" evidence="14">
    <location>
        <position position="253"/>
    </location>
    <ligand>
        <name>sn-glycerol 3-phosphate</name>
        <dbReference type="ChEBI" id="CHEBI:57597"/>
    </ligand>
</feature>
<evidence type="ECO:0000313" key="21">
    <source>
        <dbReference type="EMBL" id="GGH97771.1"/>
    </source>
</evidence>
<name>A0A8J3A7Z2_9PROT</name>
<feature type="binding site" evidence="14">
    <location>
        <position position="117"/>
    </location>
    <ligand>
        <name>NADPH</name>
        <dbReference type="ChEBI" id="CHEBI:57783"/>
    </ligand>
</feature>
<feature type="binding site" evidence="14">
    <location>
        <position position="288"/>
    </location>
    <ligand>
        <name>NADPH</name>
        <dbReference type="ChEBI" id="CHEBI:57783"/>
    </ligand>
</feature>
<evidence type="ECO:0000259" key="20">
    <source>
        <dbReference type="Pfam" id="PF07479"/>
    </source>
</evidence>
<dbReference type="EMBL" id="BMGZ01000002">
    <property type="protein sequence ID" value="GGH97771.1"/>
    <property type="molecule type" value="Genomic_DNA"/>
</dbReference>
<dbReference type="PRINTS" id="PR00077">
    <property type="entry name" value="GPDHDRGNASE"/>
</dbReference>
<evidence type="ECO:0000256" key="11">
    <source>
        <dbReference type="ARBA" id="ARBA00066687"/>
    </source>
</evidence>
<comment type="catalytic activity">
    <reaction evidence="14">
        <text>sn-glycerol 3-phosphate + NAD(+) = dihydroxyacetone phosphate + NADH + H(+)</text>
        <dbReference type="Rhea" id="RHEA:11092"/>
        <dbReference type="ChEBI" id="CHEBI:15378"/>
        <dbReference type="ChEBI" id="CHEBI:57540"/>
        <dbReference type="ChEBI" id="CHEBI:57597"/>
        <dbReference type="ChEBI" id="CHEBI:57642"/>
        <dbReference type="ChEBI" id="CHEBI:57945"/>
        <dbReference type="EC" id="1.1.1.94"/>
    </reaction>
</comment>
<proteinExistence type="inferred from homology"/>
<feature type="binding site" evidence="14">
    <location>
        <position position="263"/>
    </location>
    <ligand>
        <name>sn-glycerol 3-phosphate</name>
        <dbReference type="ChEBI" id="CHEBI:57597"/>
    </ligand>
</feature>
<evidence type="ECO:0000259" key="19">
    <source>
        <dbReference type="Pfam" id="PF01210"/>
    </source>
</evidence>
<feature type="binding site" evidence="14">
    <location>
        <position position="290"/>
    </location>
    <ligand>
        <name>NADPH</name>
        <dbReference type="ChEBI" id="CHEBI:57783"/>
    </ligand>
</feature>
<feature type="binding site" evidence="16">
    <location>
        <position position="117"/>
    </location>
    <ligand>
        <name>substrate</name>
    </ligand>
</feature>
<feature type="binding site" evidence="14">
    <location>
        <position position="21"/>
    </location>
    <ligand>
        <name>NADPH</name>
        <dbReference type="ChEBI" id="CHEBI:57783"/>
    </ligand>
</feature>
<protein>
    <recommendedName>
        <fullName evidence="12 14">Glycerol-3-phosphate dehydrogenase [NAD(P)+]</fullName>
        <ecNumber evidence="11 14">1.1.1.94</ecNumber>
    </recommendedName>
    <alternativeName>
        <fullName evidence="14">NAD(P)(+)-dependent glycerol-3-phosphate dehydrogenase</fullName>
    </alternativeName>
    <alternativeName>
        <fullName evidence="13 14">NAD(P)H-dependent dihydroxyacetone-phosphate reductase</fullName>
    </alternativeName>
</protein>
<feature type="binding site" evidence="16">
    <location>
        <begin position="264"/>
        <end position="265"/>
    </location>
    <ligand>
        <name>substrate</name>
    </ligand>
</feature>
<feature type="binding site" evidence="14">
    <location>
        <position position="22"/>
    </location>
    <ligand>
        <name>NADPH</name>
        <dbReference type="ChEBI" id="CHEBI:57783"/>
    </ligand>
</feature>
<dbReference type="GO" id="GO:0046168">
    <property type="term" value="P:glycerol-3-phosphate catabolic process"/>
    <property type="evidence" value="ECO:0007669"/>
    <property type="project" value="InterPro"/>
</dbReference>
<dbReference type="GO" id="GO:0006650">
    <property type="term" value="P:glycerophospholipid metabolic process"/>
    <property type="evidence" value="ECO:0007669"/>
    <property type="project" value="UniProtKB-UniRule"/>
</dbReference>
<comment type="pathway">
    <text evidence="14">Membrane lipid metabolism; glycerophospholipid metabolism.</text>
</comment>
<keyword evidence="6 14" id="KW-0520">NAD</keyword>
<feature type="binding site" evidence="14">
    <location>
        <position position="147"/>
    </location>
    <ligand>
        <name>sn-glycerol 3-phosphate</name>
        <dbReference type="ChEBI" id="CHEBI:57597"/>
    </ligand>
</feature>